<name>A0A379EWM2_9PAST</name>
<dbReference type="AlphaFoldDB" id="A0A379EWM2"/>
<dbReference type="InterPro" id="IPR029057">
    <property type="entry name" value="PRTase-like"/>
</dbReference>
<dbReference type="Gene3D" id="3.40.50.2020">
    <property type="match status" value="1"/>
</dbReference>
<dbReference type="Pfam" id="PF00156">
    <property type="entry name" value="Pribosyltran"/>
    <property type="match status" value="1"/>
</dbReference>
<dbReference type="InterPro" id="IPR000836">
    <property type="entry name" value="PRTase_dom"/>
</dbReference>
<dbReference type="InterPro" id="IPR051910">
    <property type="entry name" value="ComF/GntX_DNA_util-trans"/>
</dbReference>
<dbReference type="EMBL" id="UGTV01000015">
    <property type="protein sequence ID" value="SUC10712.1"/>
    <property type="molecule type" value="Genomic_DNA"/>
</dbReference>
<gene>
    <name evidence="3" type="primary">comF</name>
    <name evidence="3" type="ORF">NCTC11621_01787</name>
</gene>
<dbReference type="RefSeq" id="WP_115323279.1">
    <property type="nucleotide sequence ID" value="NZ_UGTV01000015.1"/>
</dbReference>
<reference evidence="3 4" key="1">
    <citation type="submission" date="2018-06" db="EMBL/GenBank/DDBJ databases">
        <authorList>
            <consortium name="Pathogen Informatics"/>
            <person name="Doyle S."/>
        </authorList>
    </citation>
    <scope>NUCLEOTIDE SEQUENCE [LARGE SCALE GENOMIC DNA]</scope>
    <source>
        <strain evidence="3 4">NCTC11621</strain>
    </source>
</reference>
<sequence length="228" mass="26674">MNWLSFRCVLCQQKLAIMTHGLCSRCNKKIRRFAYCGHCGCELVQEALYCGHCLHDKMSWDRIVIIGRYIDPLSYLIHRFKFQNAFFLDRTLARLLLLALYKARRTHGLILPEVILPVPLHRFRYWQRGYNQSSLIAKCLAKWLKIPCDNDLLQRIKHTHTQRGLTAKERQKNLCHAFRINPKYQKCTYKSVALLDDVITTGSTLNEIAKVLREVGVEEIQIWGLAKT</sequence>
<feature type="domain" description="Phosphoribosyltransferase" evidence="2">
    <location>
        <begin position="174"/>
        <end position="222"/>
    </location>
</feature>
<dbReference type="CDD" id="cd06223">
    <property type="entry name" value="PRTases_typeI"/>
    <property type="match status" value="1"/>
</dbReference>
<organism evidence="3 4">
    <name type="scientific">Pasteurella canis</name>
    <dbReference type="NCBI Taxonomy" id="753"/>
    <lineage>
        <taxon>Bacteria</taxon>
        <taxon>Pseudomonadati</taxon>
        <taxon>Pseudomonadota</taxon>
        <taxon>Gammaproteobacteria</taxon>
        <taxon>Pasteurellales</taxon>
        <taxon>Pasteurellaceae</taxon>
        <taxon>Pasteurella</taxon>
    </lineage>
</organism>
<protein>
    <submittedName>
        <fullName evidence="3">Competence protein F</fullName>
    </submittedName>
</protein>
<dbReference type="Proteomes" id="UP000254704">
    <property type="component" value="Unassembled WGS sequence"/>
</dbReference>
<dbReference type="PANTHER" id="PTHR47505:SF1">
    <property type="entry name" value="DNA UTILIZATION PROTEIN YHGH"/>
    <property type="match status" value="1"/>
</dbReference>
<evidence type="ECO:0000259" key="2">
    <source>
        <dbReference type="Pfam" id="PF00156"/>
    </source>
</evidence>
<evidence type="ECO:0000256" key="1">
    <source>
        <dbReference type="ARBA" id="ARBA00008007"/>
    </source>
</evidence>
<comment type="similarity">
    <text evidence="1">Belongs to the ComF/GntX family.</text>
</comment>
<evidence type="ECO:0000313" key="3">
    <source>
        <dbReference type="EMBL" id="SUC10712.1"/>
    </source>
</evidence>
<proteinExistence type="inferred from homology"/>
<accession>A0A379EWM2</accession>
<dbReference type="PANTHER" id="PTHR47505">
    <property type="entry name" value="DNA UTILIZATION PROTEIN YHGH"/>
    <property type="match status" value="1"/>
</dbReference>
<dbReference type="SUPFAM" id="SSF53271">
    <property type="entry name" value="PRTase-like"/>
    <property type="match status" value="1"/>
</dbReference>
<evidence type="ECO:0000313" key="4">
    <source>
        <dbReference type="Proteomes" id="UP000254704"/>
    </source>
</evidence>